<dbReference type="InterPro" id="IPR045957">
    <property type="entry name" value="DUF6377"/>
</dbReference>
<keyword evidence="1" id="KW-0175">Coiled coil</keyword>
<dbReference type="OrthoDB" id="1044679at2"/>
<dbReference type="RefSeq" id="WP_141428050.1">
    <property type="nucleotide sequence ID" value="NZ_AP019736.1"/>
</dbReference>
<name>A0A4Y1WZN3_9BACT</name>
<evidence type="ECO:0000256" key="1">
    <source>
        <dbReference type="SAM" id="Coils"/>
    </source>
</evidence>
<dbReference type="KEGG" id="ada:A5CPEGH6_08500"/>
<accession>A0A4Y1WZN3</accession>
<organism evidence="4 5">
    <name type="scientific">Alistipes dispar</name>
    <dbReference type="NCBI Taxonomy" id="2585119"/>
    <lineage>
        <taxon>Bacteria</taxon>
        <taxon>Pseudomonadati</taxon>
        <taxon>Bacteroidota</taxon>
        <taxon>Bacteroidia</taxon>
        <taxon>Bacteroidales</taxon>
        <taxon>Rikenellaceae</taxon>
        <taxon>Alistipes</taxon>
    </lineage>
</organism>
<dbReference type="EMBL" id="AP019736">
    <property type="protein sequence ID" value="BBL06212.1"/>
    <property type="molecule type" value="Genomic_DNA"/>
</dbReference>
<sequence>MGECLAVLFSLSALPACEQPETRTLAGELDYVLENKGVFDRKREERIDELRRTLHVTGLSPRQEYEINARLCDEFWKYKLDSAIRYAERNLAIARQLHDTPETYTSGLRLAQLYSFSGKSVEAKRILDTTRRKTLPTPLLPLYYETYNRLFGHYAAISYQKKYDRQAALYGDSLMMVLDPASYAYRSNRAGRLIGQGRLDEAQSLLTELLGEIETNTPHYAEITYAFGSLFQKRHDDRLALKYYRLSAIADIRNATKENASLQALARMSYAAGDLSDAFKYAQAAIDDALFSNVQFRTAQMAEFYSIINASYQAKEARSKSTLQHYMLLISLLSVVLALLFAYLYKQLRKLSRTKEELSQANLRLTQLNDELNDKNAQLSDSNDLKEQYIARFFDLCSLYIDKMDSYRKTLNRLAQNRQFDELFKRLKSTSMMENELDELYKNFDAIFLNLYPTFVADFNSLLIPEERIALRPGDLLNKELRIYALLRMGITDSAKIASFLRCSLSTVYNYRTKMRNKAALSREKFEKMVSEIGNTPVKEPQ</sequence>
<feature type="coiled-coil region" evidence="1">
    <location>
        <begin position="348"/>
        <end position="385"/>
    </location>
</feature>
<dbReference type="SUPFAM" id="SSF48452">
    <property type="entry name" value="TPR-like"/>
    <property type="match status" value="1"/>
</dbReference>
<gene>
    <name evidence="4" type="ORF">A5CPEGH6_08500</name>
</gene>
<protein>
    <recommendedName>
        <fullName evidence="3">DUF6377 domain-containing protein</fullName>
    </recommendedName>
</protein>
<feature type="transmembrane region" description="Helical" evidence="2">
    <location>
        <begin position="326"/>
        <end position="345"/>
    </location>
</feature>
<feature type="domain" description="DUF6377" evidence="3">
    <location>
        <begin position="251"/>
        <end position="498"/>
    </location>
</feature>
<dbReference type="InterPro" id="IPR011990">
    <property type="entry name" value="TPR-like_helical_dom_sf"/>
</dbReference>
<keyword evidence="2" id="KW-1133">Transmembrane helix</keyword>
<evidence type="ECO:0000313" key="4">
    <source>
        <dbReference type="EMBL" id="BBL06212.1"/>
    </source>
</evidence>
<proteinExistence type="predicted"/>
<keyword evidence="5" id="KW-1185">Reference proteome</keyword>
<dbReference type="GeneID" id="98672829"/>
<keyword evidence="2" id="KW-0472">Membrane</keyword>
<dbReference type="AlphaFoldDB" id="A0A4Y1WZN3"/>
<dbReference type="Proteomes" id="UP000319374">
    <property type="component" value="Chromosome"/>
</dbReference>
<dbReference type="Gene3D" id="1.25.40.10">
    <property type="entry name" value="Tetratricopeptide repeat domain"/>
    <property type="match status" value="1"/>
</dbReference>
<evidence type="ECO:0000313" key="5">
    <source>
        <dbReference type="Proteomes" id="UP000319374"/>
    </source>
</evidence>
<dbReference type="Pfam" id="PF19904">
    <property type="entry name" value="DUF6377"/>
    <property type="match status" value="1"/>
</dbReference>
<keyword evidence="2" id="KW-0812">Transmembrane</keyword>
<evidence type="ECO:0000259" key="3">
    <source>
        <dbReference type="Pfam" id="PF19904"/>
    </source>
</evidence>
<evidence type="ECO:0000256" key="2">
    <source>
        <dbReference type="SAM" id="Phobius"/>
    </source>
</evidence>
<reference evidence="5" key="1">
    <citation type="submission" date="2019-06" db="EMBL/GenBank/DDBJ databases">
        <title>Alistipes onderdonkii subsp. vulgaris subsp. nov., Alistipes dispar sp. nov. and Alistipes communis sp. nov., isolated from human faeces, and creation of Alistipes onderdonkii subsp. onderdonkii subsp. nov.</title>
        <authorList>
            <person name="Sakamoto M."/>
            <person name="Ikeyama N."/>
            <person name="Ogata Y."/>
            <person name="Suda W."/>
            <person name="Iino T."/>
            <person name="Hattori M."/>
            <person name="Ohkuma M."/>
        </authorList>
    </citation>
    <scope>NUCLEOTIDE SEQUENCE [LARGE SCALE GENOMIC DNA]</scope>
    <source>
        <strain evidence="5">5CPEGH6</strain>
    </source>
</reference>